<dbReference type="STRING" id="944018.H8Z9K6"/>
<dbReference type="InterPro" id="IPR029525">
    <property type="entry name" value="INO80C/Ies6"/>
</dbReference>
<evidence type="ECO:0000256" key="1">
    <source>
        <dbReference type="ARBA" id="ARBA00004123"/>
    </source>
</evidence>
<dbReference type="Proteomes" id="UP000005622">
    <property type="component" value="Unassembled WGS sequence"/>
</dbReference>
<name>H8Z9K6_NEMA1</name>
<gene>
    <name evidence="6" type="ORF">NERG_00277</name>
    <name evidence="7" type="ORF">NESG_00819</name>
</gene>
<reference evidence="7 8" key="3">
    <citation type="journal article" date="2014" name="Genome Announc.">
        <title>Genome Sequence of the Microsporidian Species Nematocida sp1 Strain ERTm6 (ATCC PRA-372).</title>
        <authorList>
            <person name="Bakowski M.A."/>
            <person name="Priest M."/>
            <person name="Young S."/>
            <person name="Cuomo C.A."/>
            <person name="Troemel E.R."/>
        </authorList>
    </citation>
    <scope>NUCLEOTIDE SEQUENCE [LARGE SCALE GENOMIC DNA]</scope>
    <source>
        <strain evidence="7 8">ERTm6</strain>
    </source>
</reference>
<keyword evidence="4" id="KW-0539">Nucleus</keyword>
<evidence type="ECO:0000256" key="4">
    <source>
        <dbReference type="ARBA" id="ARBA00023242"/>
    </source>
</evidence>
<evidence type="ECO:0000313" key="8">
    <source>
        <dbReference type="Proteomes" id="UP000054524"/>
    </source>
</evidence>
<proteinExistence type="predicted"/>
<dbReference type="OrthoDB" id="49520at2759"/>
<evidence type="ECO:0000256" key="2">
    <source>
        <dbReference type="ARBA" id="ARBA00023015"/>
    </source>
</evidence>
<dbReference type="HOGENOM" id="CLU_071116_4_0_1"/>
<reference evidence="7" key="2">
    <citation type="submission" date="2012-10" db="EMBL/GenBank/DDBJ databases">
        <authorList>
            <consortium name="The Broad Institute Genome Sequencing Platform"/>
            <consortium name="The Broad Institute Genome Sequencing Center for Infectious Disease"/>
            <person name="Cuomo C."/>
            <person name="Troemel E."/>
            <person name="Walker B."/>
            <person name="Young S.K."/>
            <person name="Zeng Q."/>
            <person name="Gargeya S."/>
            <person name="Fitzgerald M."/>
            <person name="Haas B."/>
            <person name="Abouelleil A."/>
            <person name="Alvarado L."/>
            <person name="Arachchi H.M."/>
            <person name="Berlin A.M."/>
            <person name="Chapman S.B."/>
            <person name="Goldberg J."/>
            <person name="Griggs A."/>
            <person name="Gujja S."/>
            <person name="Hansen M."/>
            <person name="Howarth C."/>
            <person name="Imamovic A."/>
            <person name="Larimer J."/>
            <person name="McCowan C."/>
            <person name="Murphy C."/>
            <person name="Neiman D."/>
            <person name="Pearson M."/>
            <person name="Priest M."/>
            <person name="Roberts A."/>
            <person name="Saif S."/>
            <person name="Shea T."/>
            <person name="Sisk P."/>
            <person name="Sykes S."/>
            <person name="Wortman J."/>
            <person name="Nusbaum C."/>
            <person name="Birren B."/>
        </authorList>
    </citation>
    <scope>NUCLEOTIDE SEQUENCE</scope>
    <source>
        <strain evidence="7">ERTm6</strain>
    </source>
</reference>
<dbReference type="GO" id="GO:0031011">
    <property type="term" value="C:Ino80 complex"/>
    <property type="evidence" value="ECO:0007669"/>
    <property type="project" value="InterPro"/>
</dbReference>
<keyword evidence="8" id="KW-1185">Reference proteome</keyword>
<evidence type="ECO:0000256" key="3">
    <source>
        <dbReference type="ARBA" id="ARBA00023163"/>
    </source>
</evidence>
<protein>
    <recommendedName>
        <fullName evidence="5">Vps72/YL1 C-terminal domain-containing protein</fullName>
    </recommendedName>
</protein>
<dbReference type="AlphaFoldDB" id="H8Z9K6"/>
<accession>H8Z9K6</accession>
<dbReference type="Pfam" id="PF08265">
    <property type="entry name" value="YL1_C"/>
    <property type="match status" value="1"/>
</dbReference>
<accession>A0A086J3F0</accession>
<evidence type="ECO:0000313" key="7">
    <source>
        <dbReference type="EMBL" id="KFG26668.1"/>
    </source>
</evidence>
<dbReference type="Proteomes" id="UP000054524">
    <property type="component" value="Unassembled WGS sequence"/>
</dbReference>
<keyword evidence="2" id="KW-0805">Transcription regulation</keyword>
<dbReference type="GO" id="GO:0006338">
    <property type="term" value="P:chromatin remodeling"/>
    <property type="evidence" value="ECO:0007669"/>
    <property type="project" value="InterPro"/>
</dbReference>
<evidence type="ECO:0000259" key="5">
    <source>
        <dbReference type="SMART" id="SM00993"/>
    </source>
</evidence>
<dbReference type="EMBL" id="AKIJ01000002">
    <property type="protein sequence ID" value="KFG26668.1"/>
    <property type="molecule type" value="Genomic_DNA"/>
</dbReference>
<dbReference type="SMART" id="SM00993">
    <property type="entry name" value="YL1_C"/>
    <property type="match status" value="1"/>
</dbReference>
<feature type="domain" description="Vps72/YL1 C-terminal" evidence="5">
    <location>
        <begin position="37"/>
        <end position="66"/>
    </location>
</feature>
<dbReference type="PANTHER" id="PTHR31200:SF1">
    <property type="entry name" value="INO80 COMPLEX SUBUNIT C"/>
    <property type="match status" value="1"/>
</dbReference>
<evidence type="ECO:0000313" key="6">
    <source>
        <dbReference type="EMBL" id="EHY66637.1"/>
    </source>
</evidence>
<reference evidence="6" key="1">
    <citation type="submission" date="2011-03" db="EMBL/GenBank/DDBJ databases">
        <title>The Genome Sequence of Nematocida sp1 strain ERTm2.</title>
        <authorList>
            <consortium name="The Broad Institute Genome Sequencing Platform"/>
            <consortium name="The Broad Institute Genome Sequencing Center for Infectious Disease"/>
            <person name="Cuomo C."/>
            <person name="Troemel E."/>
            <person name="Young S.K."/>
            <person name="Zeng Q."/>
            <person name="Gargeya S."/>
            <person name="Fitzgerald M."/>
            <person name="Haas B."/>
            <person name="Abouelleil A."/>
            <person name="Alvarado L."/>
            <person name="Arachchi H.M."/>
            <person name="Berlin A."/>
            <person name="Brown A."/>
            <person name="Chapman S.B."/>
            <person name="Chen Z."/>
            <person name="Dunbar C."/>
            <person name="Freedman E."/>
            <person name="Gearin G."/>
            <person name="Gellesch M."/>
            <person name="Goldberg J."/>
            <person name="Griggs A."/>
            <person name="Gujja S."/>
            <person name="Heilman E.R."/>
            <person name="Heiman D."/>
            <person name="Howarth C."/>
            <person name="Larson L."/>
            <person name="Lui A."/>
            <person name="MacDonald P.J.P."/>
            <person name="Mehta T."/>
            <person name="Montmayeur A."/>
            <person name="Murphy C."/>
            <person name="Neiman D."/>
            <person name="Pearson M."/>
            <person name="Priest M."/>
            <person name="Roberts A."/>
            <person name="Saif S."/>
            <person name="Shea T."/>
            <person name="Shenoy N."/>
            <person name="Sisk P."/>
            <person name="Stolte C."/>
            <person name="Sykes S."/>
            <person name="White J."/>
            <person name="Yandava C."/>
            <person name="Wortman J."/>
            <person name="Nusbaum C."/>
            <person name="Birren B."/>
        </authorList>
    </citation>
    <scope>NUCLEOTIDE SEQUENCE</scope>
    <source>
        <strain evidence="6">ERTm2</strain>
    </source>
</reference>
<dbReference type="InterPro" id="IPR013272">
    <property type="entry name" value="Vps72/YL1_C"/>
</dbReference>
<dbReference type="PANTHER" id="PTHR31200">
    <property type="entry name" value="INO80 COMPLEX SUBUNIT C"/>
    <property type="match status" value="1"/>
</dbReference>
<comment type="subcellular location">
    <subcellularLocation>
        <location evidence="1">Nucleus</location>
    </subcellularLocation>
</comment>
<keyword evidence="3" id="KW-0804">Transcription</keyword>
<sequence>MNAKKNKTLKQLQARIASESPLYTALFNRVSVKPQLQLCDITGLPAKYVCPKTGLQYNSCKVYKKIREMPTEAAQTLGSIRQLGKELSTLTKK</sequence>
<organism evidence="6">
    <name type="scientific">Nematocida ausubeli (strain ATCC PRA-371 / ERTm2)</name>
    <name type="common">Nematode killer fungus</name>
    <dbReference type="NCBI Taxonomy" id="1913371"/>
    <lineage>
        <taxon>Eukaryota</taxon>
        <taxon>Fungi</taxon>
        <taxon>Fungi incertae sedis</taxon>
        <taxon>Microsporidia</taxon>
        <taxon>Nematocida</taxon>
    </lineage>
</organism>
<dbReference type="EMBL" id="JH604633">
    <property type="protein sequence ID" value="EHY66637.1"/>
    <property type="molecule type" value="Genomic_DNA"/>
</dbReference>